<evidence type="ECO:0000256" key="6">
    <source>
        <dbReference type="ARBA" id="ARBA00022764"/>
    </source>
</evidence>
<name>A0A839TA14_AZOMA</name>
<dbReference type="Gene3D" id="2.10.70.40">
    <property type="entry name" value="peptidoglycan hydrolase"/>
    <property type="match status" value="1"/>
</dbReference>
<dbReference type="GO" id="GO:0042597">
    <property type="term" value="C:periplasmic space"/>
    <property type="evidence" value="ECO:0007669"/>
    <property type="project" value="UniProtKB-SubCell"/>
</dbReference>
<dbReference type="GO" id="GO:0071973">
    <property type="term" value="P:bacterial-type flagellum-dependent cell motility"/>
    <property type="evidence" value="ECO:0007669"/>
    <property type="project" value="TreeGrafter"/>
</dbReference>
<keyword evidence="7" id="KW-1005">Bacterial flagellum biogenesis</keyword>
<dbReference type="Pfam" id="PF01832">
    <property type="entry name" value="Glucosaminidase"/>
    <property type="match status" value="1"/>
</dbReference>
<dbReference type="RefSeq" id="WP_183167853.1">
    <property type="nucleotide sequence ID" value="NZ_JACHXI010000022.1"/>
</dbReference>
<keyword evidence="13" id="KW-0966">Cell projection</keyword>
<evidence type="ECO:0000256" key="3">
    <source>
        <dbReference type="ARBA" id="ARBA00006880"/>
    </source>
</evidence>
<dbReference type="GO" id="GO:0071555">
    <property type="term" value="P:cell wall organization"/>
    <property type="evidence" value="ECO:0007669"/>
    <property type="project" value="UniProtKB-KW"/>
</dbReference>
<dbReference type="SUPFAM" id="SSF53955">
    <property type="entry name" value="Lysozyme-like"/>
    <property type="match status" value="1"/>
</dbReference>
<keyword evidence="9" id="KW-0326">Glycosidase</keyword>
<dbReference type="InterPro" id="IPR019301">
    <property type="entry name" value="Flagellar_prot_FlgJ_N"/>
</dbReference>
<reference evidence="13 14" key="1">
    <citation type="submission" date="2020-08" db="EMBL/GenBank/DDBJ databases">
        <title>Genomic Encyclopedia of Type Strains, Phase III (KMG-III): the genomes of soil and plant-associated and newly described type strains.</title>
        <authorList>
            <person name="Whitman W."/>
        </authorList>
    </citation>
    <scope>NUCLEOTIDE SEQUENCE [LARGE SCALE GENOMIC DNA]</scope>
    <source>
        <strain evidence="13 14">CECT 4462</strain>
    </source>
</reference>
<keyword evidence="6" id="KW-0574">Periplasm</keyword>
<sequence>MDSRLGGTYASQADSGAFTDINRLARLKGKDRDSAENVKQVAQEFESLFLNQMLKSMRSANEALADKDSPFSSDTVKQYQDMYDQQMSLSLSRDNGGIGLAGVLERQMSKTGNRVGRTNPFAQVAGAQAVTDSRNAVATGAAPGNALPTDKIKSAGPALSAARPLNAVDPGRDDSSLINRRRLALPGTLSQRIAAGILPDSAASPRAASIAEQIGSDWKHSASGNPFDQFAAGRYRVQQQSAGSERAATVAATANKTGFGNKEAFINTMLPMAEAAAKRIGVDPRYLVAQAALETGWGKHMARQSDGSNSNNLFGIKAHGWKGASANAVTREYVNGRPVMEKAGFRAYASYADSFHDYVSFLQSNDRYREALDTGGNSERFMRELQKAGYATDPQYASKVNRIARGMDTYQSIQTLASRDNRITRS</sequence>
<comment type="similarity">
    <text evidence="4">In the C-terminal section; belongs to the glycosyl hydrolase 73 family.</text>
</comment>
<dbReference type="AlphaFoldDB" id="A0A839TA14"/>
<evidence type="ECO:0000259" key="12">
    <source>
        <dbReference type="SMART" id="SM00047"/>
    </source>
</evidence>
<comment type="function">
    <text evidence="1">Flagellum-specific muramidase which hydrolyzes the peptidoglycan layer to assemble the rod structure in the periplasmic space.</text>
</comment>
<keyword evidence="14" id="KW-1185">Reference proteome</keyword>
<dbReference type="GO" id="GO:0044780">
    <property type="term" value="P:bacterial-type flagellum assembly"/>
    <property type="evidence" value="ECO:0007669"/>
    <property type="project" value="InterPro"/>
</dbReference>
<dbReference type="NCBIfam" id="TIGR02541">
    <property type="entry name" value="flagell_FlgJ"/>
    <property type="match status" value="1"/>
</dbReference>
<dbReference type="PANTHER" id="PTHR33308:SF9">
    <property type="entry name" value="PEPTIDOGLYCAN HYDROLASE FLGJ"/>
    <property type="match status" value="1"/>
</dbReference>
<dbReference type="GO" id="GO:0004040">
    <property type="term" value="F:amidase activity"/>
    <property type="evidence" value="ECO:0007669"/>
    <property type="project" value="InterPro"/>
</dbReference>
<evidence type="ECO:0000256" key="2">
    <source>
        <dbReference type="ARBA" id="ARBA00004418"/>
    </source>
</evidence>
<evidence type="ECO:0000256" key="9">
    <source>
        <dbReference type="ARBA" id="ARBA00023295"/>
    </source>
</evidence>
<dbReference type="InterPro" id="IPR013377">
    <property type="entry name" value="FlgJ"/>
</dbReference>
<dbReference type="InterPro" id="IPR023346">
    <property type="entry name" value="Lysozyme-like_dom_sf"/>
</dbReference>
<dbReference type="InterPro" id="IPR002901">
    <property type="entry name" value="MGlyc_endo_b_GlcNAc-like_dom"/>
</dbReference>
<comment type="subcellular location">
    <subcellularLocation>
        <location evidence="2">Periplasm</location>
    </subcellularLocation>
</comment>
<dbReference type="EMBL" id="JACHXI010000022">
    <property type="protein sequence ID" value="MBB3105004.1"/>
    <property type="molecule type" value="Genomic_DNA"/>
</dbReference>
<keyword evidence="13" id="KW-0282">Flagellum</keyword>
<comment type="caution">
    <text evidence="13">The sequence shown here is derived from an EMBL/GenBank/DDBJ whole genome shotgun (WGS) entry which is preliminary data.</text>
</comment>
<dbReference type="Proteomes" id="UP000549250">
    <property type="component" value="Unassembled WGS sequence"/>
</dbReference>
<protein>
    <recommendedName>
        <fullName evidence="5">Peptidoglycan hydrolase FlgJ</fullName>
    </recommendedName>
    <alternativeName>
        <fullName evidence="11">Muramidase FlgJ</fullName>
    </alternativeName>
</protein>
<evidence type="ECO:0000256" key="4">
    <source>
        <dbReference type="ARBA" id="ARBA00007974"/>
    </source>
</evidence>
<comment type="similarity">
    <text evidence="3">In the N-terminal section; belongs to the FlgJ family.</text>
</comment>
<proteinExistence type="inferred from homology"/>
<feature type="domain" description="Mannosyl-glycoprotein endo-beta-N-acetylglucosamidase-like" evidence="12">
    <location>
        <begin position="256"/>
        <end position="411"/>
    </location>
</feature>
<dbReference type="Gene3D" id="1.10.530.10">
    <property type="match status" value="1"/>
</dbReference>
<evidence type="ECO:0000256" key="1">
    <source>
        <dbReference type="ARBA" id="ARBA00002954"/>
    </source>
</evidence>
<evidence type="ECO:0000256" key="7">
    <source>
        <dbReference type="ARBA" id="ARBA00022795"/>
    </source>
</evidence>
<organism evidence="13 14">
    <name type="scientific">Azomonas macrocytogenes</name>
    <name type="common">Azotobacter macrocytogenes</name>
    <dbReference type="NCBI Taxonomy" id="69962"/>
    <lineage>
        <taxon>Bacteria</taxon>
        <taxon>Pseudomonadati</taxon>
        <taxon>Pseudomonadota</taxon>
        <taxon>Gammaproteobacteria</taxon>
        <taxon>Pseudomonadales</taxon>
        <taxon>Pseudomonadaceae</taxon>
        <taxon>Azomonas</taxon>
    </lineage>
</organism>
<keyword evidence="13" id="KW-0969">Cilium</keyword>
<dbReference type="GO" id="GO:0016798">
    <property type="term" value="F:hydrolase activity, acting on glycosyl bonds"/>
    <property type="evidence" value="ECO:0007669"/>
    <property type="project" value="UniProtKB-KW"/>
</dbReference>
<dbReference type="PANTHER" id="PTHR33308">
    <property type="entry name" value="PEPTIDOGLYCAN HYDROLASE FLGJ"/>
    <property type="match status" value="1"/>
</dbReference>
<evidence type="ECO:0000256" key="5">
    <source>
        <dbReference type="ARBA" id="ARBA00013433"/>
    </source>
</evidence>
<evidence type="ECO:0000313" key="14">
    <source>
        <dbReference type="Proteomes" id="UP000549250"/>
    </source>
</evidence>
<evidence type="ECO:0000313" key="13">
    <source>
        <dbReference type="EMBL" id="MBB3105004.1"/>
    </source>
</evidence>
<evidence type="ECO:0000256" key="10">
    <source>
        <dbReference type="ARBA" id="ARBA00023316"/>
    </source>
</evidence>
<dbReference type="Pfam" id="PF10135">
    <property type="entry name" value="Rod-binding"/>
    <property type="match status" value="1"/>
</dbReference>
<dbReference type="InterPro" id="IPR051056">
    <property type="entry name" value="Glycosyl_Hydrolase_73"/>
</dbReference>
<accession>A0A839TA14</accession>
<keyword evidence="8" id="KW-0378">Hydrolase</keyword>
<gene>
    <name evidence="13" type="ORF">FHR87_003433</name>
</gene>
<keyword evidence="10" id="KW-0961">Cell wall biogenesis/degradation</keyword>
<evidence type="ECO:0000256" key="8">
    <source>
        <dbReference type="ARBA" id="ARBA00022801"/>
    </source>
</evidence>
<dbReference type="SMART" id="SM00047">
    <property type="entry name" value="LYZ2"/>
    <property type="match status" value="1"/>
</dbReference>
<evidence type="ECO:0000256" key="11">
    <source>
        <dbReference type="ARBA" id="ARBA00030835"/>
    </source>
</evidence>